<evidence type="ECO:0000313" key="7">
    <source>
        <dbReference type="Proteomes" id="UP000640333"/>
    </source>
</evidence>
<dbReference type="RefSeq" id="WP_193953229.1">
    <property type="nucleotide sequence ID" value="NZ_JADEYS010000009.1"/>
</dbReference>
<feature type="domain" description="Iron-binding zinc finger CDGSH type" evidence="5">
    <location>
        <begin position="11"/>
        <end position="48"/>
    </location>
</feature>
<evidence type="ECO:0000256" key="2">
    <source>
        <dbReference type="ARBA" id="ARBA00022723"/>
    </source>
</evidence>
<keyword evidence="1" id="KW-0001">2Fe-2S</keyword>
<evidence type="ECO:0000256" key="1">
    <source>
        <dbReference type="ARBA" id="ARBA00022714"/>
    </source>
</evidence>
<dbReference type="InterPro" id="IPR018967">
    <property type="entry name" value="FeS-contain_CDGSH-typ"/>
</dbReference>
<dbReference type="GO" id="GO:0005737">
    <property type="term" value="C:cytoplasm"/>
    <property type="evidence" value="ECO:0007669"/>
    <property type="project" value="UniProtKB-ARBA"/>
</dbReference>
<protein>
    <submittedName>
        <fullName evidence="6">CDGSH iron-sulfur domain-containing protein</fullName>
    </submittedName>
</protein>
<feature type="domain" description="Iron-binding zinc finger CDGSH type" evidence="5">
    <location>
        <begin position="49"/>
        <end position="84"/>
    </location>
</feature>
<name>A0A8J7F9Y2_9GAMM</name>
<dbReference type="AlphaFoldDB" id="A0A8J7F9Y2"/>
<evidence type="ECO:0000256" key="3">
    <source>
        <dbReference type="ARBA" id="ARBA00023004"/>
    </source>
</evidence>
<dbReference type="GO" id="GO:0051537">
    <property type="term" value="F:2 iron, 2 sulfur cluster binding"/>
    <property type="evidence" value="ECO:0007669"/>
    <property type="project" value="UniProtKB-KW"/>
</dbReference>
<keyword evidence="7" id="KW-1185">Reference proteome</keyword>
<accession>A0A8J7F9Y2</accession>
<dbReference type="GO" id="GO:0046872">
    <property type="term" value="F:metal ion binding"/>
    <property type="evidence" value="ECO:0007669"/>
    <property type="project" value="UniProtKB-KW"/>
</dbReference>
<keyword evidence="2" id="KW-0479">Metal-binding</keyword>
<proteinExistence type="predicted"/>
<evidence type="ECO:0000313" key="6">
    <source>
        <dbReference type="EMBL" id="MBE9397675.1"/>
    </source>
</evidence>
<evidence type="ECO:0000259" key="5">
    <source>
        <dbReference type="SMART" id="SM00704"/>
    </source>
</evidence>
<dbReference type="Pfam" id="PF09360">
    <property type="entry name" value="zf-CDGSH"/>
    <property type="match status" value="2"/>
</dbReference>
<comment type="caution">
    <text evidence="6">The sequence shown here is derived from an EMBL/GenBank/DDBJ whole genome shotgun (WGS) entry which is preliminary data.</text>
</comment>
<keyword evidence="3" id="KW-0408">Iron</keyword>
<dbReference type="InterPro" id="IPR042216">
    <property type="entry name" value="MitoNEET_CISD"/>
</dbReference>
<dbReference type="Proteomes" id="UP000640333">
    <property type="component" value="Unassembled WGS sequence"/>
</dbReference>
<dbReference type="PANTHER" id="PTHR46491:SF3">
    <property type="entry name" value="CDGSH IRON-SULFUR DOMAIN-CONTAINING PROTEIN 3, MITOCHONDRIAL"/>
    <property type="match status" value="1"/>
</dbReference>
<keyword evidence="4" id="KW-0411">Iron-sulfur</keyword>
<evidence type="ECO:0000256" key="4">
    <source>
        <dbReference type="ARBA" id="ARBA00023014"/>
    </source>
</evidence>
<dbReference type="Gene3D" id="3.40.5.90">
    <property type="entry name" value="CDGSH iron-sulfur domain, mitoNEET-type"/>
    <property type="match status" value="2"/>
</dbReference>
<sequence length="84" mass="9142">MSHSPIHRAGHSPIEVELEEGKTYTWCACGRSNSQPFCDGSHQGTGIDPVVFVAERSGTVWLCMCKQTATPPLCDGSHNKKNNL</sequence>
<dbReference type="PANTHER" id="PTHR46491">
    <property type="entry name" value="CDGSH IRON SULFUR DOMAIN PROTEIN HOMOLOG"/>
    <property type="match status" value="1"/>
</dbReference>
<dbReference type="EMBL" id="JADEYS010000009">
    <property type="protein sequence ID" value="MBE9397675.1"/>
    <property type="molecule type" value="Genomic_DNA"/>
</dbReference>
<reference evidence="6" key="1">
    <citation type="submission" date="2020-10" db="EMBL/GenBank/DDBJ databases">
        <title>Bacterium isolated from coastal waters sediment.</title>
        <authorList>
            <person name="Chen R.-J."/>
            <person name="Lu D.-C."/>
            <person name="Zhu K.-L."/>
            <person name="Du Z.-J."/>
        </authorList>
    </citation>
    <scope>NUCLEOTIDE SEQUENCE</scope>
    <source>
        <strain evidence="6">N1Y112</strain>
    </source>
</reference>
<gene>
    <name evidence="6" type="ORF">IOQ59_10420</name>
</gene>
<dbReference type="SMART" id="SM00704">
    <property type="entry name" value="ZnF_CDGSH"/>
    <property type="match status" value="2"/>
</dbReference>
<organism evidence="6 7">
    <name type="scientific">Pontibacterium sinense</name>
    <dbReference type="NCBI Taxonomy" id="2781979"/>
    <lineage>
        <taxon>Bacteria</taxon>
        <taxon>Pseudomonadati</taxon>
        <taxon>Pseudomonadota</taxon>
        <taxon>Gammaproteobacteria</taxon>
        <taxon>Oceanospirillales</taxon>
        <taxon>Oceanospirillaceae</taxon>
        <taxon>Pontibacterium</taxon>
    </lineage>
</organism>
<dbReference type="InterPro" id="IPR052950">
    <property type="entry name" value="CISD"/>
</dbReference>